<feature type="transmembrane region" description="Helical" evidence="9">
    <location>
        <begin position="1170"/>
        <end position="1188"/>
    </location>
</feature>
<dbReference type="Pfam" id="PF00005">
    <property type="entry name" value="ABC_tran"/>
    <property type="match status" value="2"/>
</dbReference>
<feature type="transmembrane region" description="Helical" evidence="9">
    <location>
        <begin position="1208"/>
        <end position="1228"/>
    </location>
</feature>
<dbReference type="HOGENOM" id="CLU_000604_35_6_1"/>
<keyword evidence="3 9" id="KW-0812">Transmembrane</keyword>
<feature type="region of interest" description="Disordered" evidence="8">
    <location>
        <begin position="1"/>
        <end position="22"/>
    </location>
</feature>
<dbReference type="GO" id="GO:0140359">
    <property type="term" value="F:ABC-type transporter activity"/>
    <property type="evidence" value="ECO:0007669"/>
    <property type="project" value="InterPro"/>
</dbReference>
<evidence type="ECO:0000259" key="10">
    <source>
        <dbReference type="PROSITE" id="PS50893"/>
    </source>
</evidence>
<feature type="non-terminal residue" evidence="11">
    <location>
        <position position="1367"/>
    </location>
</feature>
<dbReference type="GO" id="GO:0005524">
    <property type="term" value="F:ATP binding"/>
    <property type="evidence" value="ECO:0007669"/>
    <property type="project" value="UniProtKB-KW"/>
</dbReference>
<keyword evidence="7 9" id="KW-0472">Membrane</keyword>
<evidence type="ECO:0000256" key="1">
    <source>
        <dbReference type="ARBA" id="ARBA00004141"/>
    </source>
</evidence>
<dbReference type="SMART" id="SM00382">
    <property type="entry name" value="AAA"/>
    <property type="match status" value="2"/>
</dbReference>
<evidence type="ECO:0000256" key="8">
    <source>
        <dbReference type="SAM" id="MobiDB-lite"/>
    </source>
</evidence>
<comment type="subcellular location">
    <subcellularLocation>
        <location evidence="1">Membrane</location>
        <topology evidence="1">Multi-pass membrane protein</topology>
    </subcellularLocation>
</comment>
<dbReference type="SUPFAM" id="SSF52540">
    <property type="entry name" value="P-loop containing nucleoside triphosphate hydrolases"/>
    <property type="match status" value="2"/>
</dbReference>
<dbReference type="eggNOG" id="KOG0065">
    <property type="taxonomic scope" value="Eukaryota"/>
</dbReference>
<feature type="domain" description="ABC transporter" evidence="10">
    <location>
        <begin position="176"/>
        <end position="434"/>
    </location>
</feature>
<evidence type="ECO:0000256" key="3">
    <source>
        <dbReference type="ARBA" id="ARBA00022692"/>
    </source>
</evidence>
<evidence type="ECO:0000256" key="7">
    <source>
        <dbReference type="ARBA" id="ARBA00023136"/>
    </source>
</evidence>
<dbReference type="InterPro" id="IPR027417">
    <property type="entry name" value="P-loop_NTPase"/>
</dbReference>
<reference evidence="11 12" key="1">
    <citation type="journal article" date="2008" name="Nature">
        <title>The Phaeodactylum genome reveals the evolutionary history of diatom genomes.</title>
        <authorList>
            <person name="Bowler C."/>
            <person name="Allen A.E."/>
            <person name="Badger J.H."/>
            <person name="Grimwood J."/>
            <person name="Jabbari K."/>
            <person name="Kuo A."/>
            <person name="Maheswari U."/>
            <person name="Martens C."/>
            <person name="Maumus F."/>
            <person name="Otillar R.P."/>
            <person name="Rayko E."/>
            <person name="Salamov A."/>
            <person name="Vandepoele K."/>
            <person name="Beszteri B."/>
            <person name="Gruber A."/>
            <person name="Heijde M."/>
            <person name="Katinka M."/>
            <person name="Mock T."/>
            <person name="Valentin K."/>
            <person name="Verret F."/>
            <person name="Berges J.A."/>
            <person name="Brownlee C."/>
            <person name="Cadoret J.P."/>
            <person name="Chiovitti A."/>
            <person name="Choi C.J."/>
            <person name="Coesel S."/>
            <person name="De Martino A."/>
            <person name="Detter J.C."/>
            <person name="Durkin C."/>
            <person name="Falciatore A."/>
            <person name="Fournet J."/>
            <person name="Haruta M."/>
            <person name="Huysman M.J."/>
            <person name="Jenkins B.D."/>
            <person name="Jiroutova K."/>
            <person name="Jorgensen R.E."/>
            <person name="Joubert Y."/>
            <person name="Kaplan A."/>
            <person name="Kroger N."/>
            <person name="Kroth P.G."/>
            <person name="La Roche J."/>
            <person name="Lindquist E."/>
            <person name="Lommer M."/>
            <person name="Martin-Jezequel V."/>
            <person name="Lopez P.J."/>
            <person name="Lucas S."/>
            <person name="Mangogna M."/>
            <person name="McGinnis K."/>
            <person name="Medlin L.K."/>
            <person name="Montsant A."/>
            <person name="Oudot-Le Secq M.P."/>
            <person name="Napoli C."/>
            <person name="Obornik M."/>
            <person name="Parker M.S."/>
            <person name="Petit J.L."/>
            <person name="Porcel B.M."/>
            <person name="Poulsen N."/>
            <person name="Robison M."/>
            <person name="Rychlewski L."/>
            <person name="Rynearson T.A."/>
            <person name="Schmutz J."/>
            <person name="Shapiro H."/>
            <person name="Siaut M."/>
            <person name="Stanley M."/>
            <person name="Sussman M.R."/>
            <person name="Taylor A.R."/>
            <person name="Vardi A."/>
            <person name="von Dassow P."/>
            <person name="Vyverman W."/>
            <person name="Willis A."/>
            <person name="Wyrwicz L.S."/>
            <person name="Rokhsar D.S."/>
            <person name="Weissenbach J."/>
            <person name="Armbrust E.V."/>
            <person name="Green B.R."/>
            <person name="Van de Peer Y."/>
            <person name="Grigoriev I.V."/>
        </authorList>
    </citation>
    <scope>NUCLEOTIDE SEQUENCE [LARGE SCALE GENOMIC DNA]</scope>
    <source>
        <strain evidence="11 12">CCAP 1055/1</strain>
    </source>
</reference>
<proteinExistence type="predicted"/>
<feature type="domain" description="ABC transporter" evidence="10">
    <location>
        <begin position="831"/>
        <end position="1081"/>
    </location>
</feature>
<keyword evidence="2" id="KW-0813">Transport</keyword>
<protein>
    <recommendedName>
        <fullName evidence="10">ABC transporter domain-containing protein</fullName>
    </recommendedName>
</protein>
<gene>
    <name evidence="11" type="ORF">PHATRDRAFT_22629</name>
</gene>
<feature type="region of interest" description="Disordered" evidence="8">
    <location>
        <begin position="70"/>
        <end position="98"/>
    </location>
</feature>
<evidence type="ECO:0000256" key="9">
    <source>
        <dbReference type="SAM" id="Phobius"/>
    </source>
</evidence>
<dbReference type="EMBL" id="CM000620">
    <property type="protein sequence ID" value="EEC45338.1"/>
    <property type="molecule type" value="Genomic_DNA"/>
</dbReference>
<feature type="transmembrane region" description="Helical" evidence="9">
    <location>
        <begin position="1249"/>
        <end position="1273"/>
    </location>
</feature>
<dbReference type="InParanoid" id="B7G823"/>
<dbReference type="KEGG" id="pti:PHATRDRAFT_22629"/>
<evidence type="ECO:0000313" key="11">
    <source>
        <dbReference type="EMBL" id="EEC45338.1"/>
    </source>
</evidence>
<reference evidence="12" key="2">
    <citation type="submission" date="2008-08" db="EMBL/GenBank/DDBJ databases">
        <authorList>
            <consortium name="Diatom Consortium"/>
            <person name="Grigoriev I."/>
            <person name="Grimwood J."/>
            <person name="Kuo A."/>
            <person name="Otillar R.P."/>
            <person name="Salamov A."/>
            <person name="Detter J.C."/>
            <person name="Lindquist E."/>
            <person name="Shapiro H."/>
            <person name="Lucas S."/>
            <person name="Glavina del Rio T."/>
            <person name="Pitluck S."/>
            <person name="Rokhsar D."/>
            <person name="Bowler C."/>
        </authorList>
    </citation>
    <scope>GENOME REANNOTATION</scope>
    <source>
        <strain evidence="12">CCAP 1055/1</strain>
    </source>
</reference>
<keyword evidence="5" id="KW-0067">ATP-binding</keyword>
<evidence type="ECO:0000256" key="2">
    <source>
        <dbReference type="ARBA" id="ARBA00022448"/>
    </source>
</evidence>
<sequence>MATFQNDTQSEKEVSSIPCSSQASIDIVTPVTSSRQGRPSYMRSIIQKRHSELRFVLGEHYDEEALIDDEAPDFEDPAEPITNDPRLEGEFDPDDSPRRRRQMLHRVSVQAVTDPKQLVQVKIKDLCYFVAVQTDAPTKQTVLNQSLCYFTYEFFARLRNLACRPHDEVQRKYVARQASDLFLPYTKKPILQNVNLIFQPGKTYLVLGPPQSGKTTLLKAISGRLPHTVDLHGEPIKSKPHRSGRIEYNGIAIEVVLPNVVSFVGQLDVHAPYLTVKETFDFAFRSRNGDPTEASPCKVPSPDGTKTENLTIAGLGLGHVQDTFVGNSEVRGVSGGQRRRVTIGEMMQGDTPVACADEISTGLDAAVTYDICKSIVDFSKAAKTTRVVSLLQPGPETFALFDEVIVLSEGNCVYAGPISDVIGYFDSLGYALPATVDAADFLQSVTTPDGALLFDPDRSSYTQHLSSEQFATAFASSDHGKRIESLLENPSPHDWLLAKGNDIETTGGTHPKVSGVHTNIPERFRNSFQNSWIRSFQLNFNRHLLLWWRDKGFIIGKTFENMGMAVATGGILFGQANLPRDLRNGFISGEADAQALQEVVDGVFSALFMTYGRPIHYKHADANFYQTAAFAIGRTISTLPQRAIEIVAFGIPVYWMVGLDASAKSFFIYLAVVLSYTFTLKIMYGIIAQILPNKQNVLSFGTFLVLVFSLFGGFIVYPTEIPWYFTWIRYLNPMAWALQAVLINEFTSQKYPDDISLSVLRSRGFETSRDWIGYTFVFLFGYVVFWNALLALVLRVVRIEPKKAGSPMPLSQESQPKILEDFNLPFTPVDLAFEDMTYEVKPSTGDGSLRLLNKVNGIFRSGRLVALMGSSGAGKTTLMDVIALRKTSGTLSGDVRMNGFPQERTSFLRSSGYVEQFDVQQAELTVRETVVFSARLRLSRNNPVTGTDAGRMKFVDYVLDAMELTNISHLQVGSYEEGGLSFEQRKRLAIAVELAASPSVIFLDEPTSGLDARGALVIMRAMKRIADTGRTVVSTIHQPSSAVFEMFDDLLLLQRGGEVVFFGELGKESCELVEYFESNGADPIQYGENPAAWMLRAYTREANDFDWKEAFEQSRQFATLKESLAALKESPDDSKKIVYEHIFASSNQTQHTLMMRRIFRIMMRSPSYNLARLMIAIFYSLLIGTVFVRSKSTNKVFRQYQVDGVLSTIFLALIIIGVVSISMSVPVMKQIRDVFYKHRASGMLSHNSVTLAVTLGELPYIITVSAIFSAVYYSLVGLFGTADKWLYFFLFFGLNVATYTYFGQAFICLVKDIPTAGALVGALIGYNVFFSGLVVRPQYFSGPFQLGYWTAPGRFAFEGIVTTQFKD</sequence>
<keyword evidence="12" id="KW-1185">Reference proteome</keyword>
<dbReference type="STRING" id="556484.B7G823"/>
<dbReference type="PROSITE" id="PS50893">
    <property type="entry name" value="ABC_TRANSPORTER_2"/>
    <property type="match status" value="2"/>
</dbReference>
<keyword evidence="4" id="KW-0547">Nucleotide-binding</keyword>
<dbReference type="InterPro" id="IPR017871">
    <property type="entry name" value="ABC_transporter-like_CS"/>
</dbReference>
<dbReference type="InterPro" id="IPR043926">
    <property type="entry name" value="ABCG_dom"/>
</dbReference>
<feature type="transmembrane region" description="Helical" evidence="9">
    <location>
        <begin position="771"/>
        <end position="794"/>
    </location>
</feature>
<dbReference type="InterPro" id="IPR003593">
    <property type="entry name" value="AAA+_ATPase"/>
</dbReference>
<feature type="transmembrane region" description="Helical" evidence="9">
    <location>
        <begin position="1316"/>
        <end position="1335"/>
    </location>
</feature>
<evidence type="ECO:0000313" key="12">
    <source>
        <dbReference type="Proteomes" id="UP000000759"/>
    </source>
</evidence>
<dbReference type="Proteomes" id="UP000000759">
    <property type="component" value="Chromosome 18"/>
</dbReference>
<name>B7G823_PHATC</name>
<dbReference type="GO" id="GO:0016887">
    <property type="term" value="F:ATP hydrolysis activity"/>
    <property type="evidence" value="ECO:0007669"/>
    <property type="project" value="InterPro"/>
</dbReference>
<dbReference type="PROSITE" id="PS00211">
    <property type="entry name" value="ABC_TRANSPORTER_1"/>
    <property type="match status" value="1"/>
</dbReference>
<dbReference type="Pfam" id="PF19055">
    <property type="entry name" value="ABC2_membrane_7"/>
    <property type="match status" value="1"/>
</dbReference>
<evidence type="ECO:0000256" key="5">
    <source>
        <dbReference type="ARBA" id="ARBA00022840"/>
    </source>
</evidence>
<evidence type="ECO:0000256" key="6">
    <source>
        <dbReference type="ARBA" id="ARBA00022989"/>
    </source>
</evidence>
<dbReference type="PANTHER" id="PTHR19241">
    <property type="entry name" value="ATP-BINDING CASSETTE TRANSPORTER"/>
    <property type="match status" value="1"/>
</dbReference>
<dbReference type="OrthoDB" id="42642at2759"/>
<feature type="transmembrane region" description="Helical" evidence="9">
    <location>
        <begin position="1285"/>
        <end position="1309"/>
    </location>
</feature>
<keyword evidence="6 9" id="KW-1133">Transmembrane helix</keyword>
<dbReference type="InterPro" id="IPR013525">
    <property type="entry name" value="ABC2_TM"/>
</dbReference>
<dbReference type="Gene3D" id="3.40.50.300">
    <property type="entry name" value="P-loop containing nucleotide triphosphate hydrolases"/>
    <property type="match status" value="2"/>
</dbReference>
<dbReference type="GO" id="GO:0016020">
    <property type="term" value="C:membrane"/>
    <property type="evidence" value="ECO:0007669"/>
    <property type="project" value="UniProtKB-SubCell"/>
</dbReference>
<dbReference type="GeneID" id="7194859"/>
<evidence type="ECO:0000256" key="4">
    <source>
        <dbReference type="ARBA" id="ARBA00022741"/>
    </source>
</evidence>
<dbReference type="PaxDb" id="2850-Phatr22629"/>
<feature type="transmembrane region" description="Helical" evidence="9">
    <location>
        <begin position="666"/>
        <end position="684"/>
    </location>
</feature>
<dbReference type="InterPro" id="IPR003439">
    <property type="entry name" value="ABC_transporter-like_ATP-bd"/>
</dbReference>
<dbReference type="Pfam" id="PF01061">
    <property type="entry name" value="ABC2_membrane"/>
    <property type="match status" value="2"/>
</dbReference>
<dbReference type="RefSeq" id="XP_002183120.1">
    <property type="nucleotide sequence ID" value="XM_002183084.1"/>
</dbReference>
<accession>B7G823</accession>
<organism evidence="11 12">
    <name type="scientific">Phaeodactylum tricornutum (strain CCAP 1055/1)</name>
    <dbReference type="NCBI Taxonomy" id="556484"/>
    <lineage>
        <taxon>Eukaryota</taxon>
        <taxon>Sar</taxon>
        <taxon>Stramenopiles</taxon>
        <taxon>Ochrophyta</taxon>
        <taxon>Bacillariophyta</taxon>
        <taxon>Bacillariophyceae</taxon>
        <taxon>Bacillariophycidae</taxon>
        <taxon>Naviculales</taxon>
        <taxon>Phaeodactylaceae</taxon>
        <taxon>Phaeodactylum</taxon>
    </lineage>
</organism>
<feature type="transmembrane region" description="Helical" evidence="9">
    <location>
        <begin position="696"/>
        <end position="717"/>
    </location>
</feature>